<dbReference type="Pfam" id="PF13174">
    <property type="entry name" value="TPR_6"/>
    <property type="match status" value="1"/>
</dbReference>
<dbReference type="Proteomes" id="UP000326509">
    <property type="component" value="Unassembled WGS sequence"/>
</dbReference>
<name>A0A5J4J3G9_9FLAO</name>
<dbReference type="SMART" id="SM00028">
    <property type="entry name" value="TPR"/>
    <property type="match status" value="6"/>
</dbReference>
<dbReference type="OrthoDB" id="9810596at2"/>
<dbReference type="AlphaFoldDB" id="A0A5J4J3G9"/>
<dbReference type="Gene3D" id="1.25.40.10">
    <property type="entry name" value="Tetratricopeptide repeat domain"/>
    <property type="match status" value="3"/>
</dbReference>
<gene>
    <name evidence="3" type="ORF">ULMA_25280</name>
</gene>
<evidence type="ECO:0000313" key="4">
    <source>
        <dbReference type="Proteomes" id="UP000326509"/>
    </source>
</evidence>
<dbReference type="EMBL" id="BKCG01000007">
    <property type="protein sequence ID" value="GER60420.1"/>
    <property type="molecule type" value="Genomic_DNA"/>
</dbReference>
<dbReference type="PANTHER" id="PTHR45586:SF1">
    <property type="entry name" value="LIPOPOLYSACCHARIDE ASSEMBLY PROTEIN B"/>
    <property type="match status" value="1"/>
</dbReference>
<keyword evidence="4" id="KW-1185">Reference proteome</keyword>
<evidence type="ECO:0000256" key="1">
    <source>
        <dbReference type="ARBA" id="ARBA00022737"/>
    </source>
</evidence>
<evidence type="ECO:0000256" key="2">
    <source>
        <dbReference type="ARBA" id="ARBA00022803"/>
    </source>
</evidence>
<dbReference type="InterPro" id="IPR019734">
    <property type="entry name" value="TPR_rpt"/>
</dbReference>
<reference evidence="3 4" key="1">
    <citation type="submission" date="2019-08" db="EMBL/GenBank/DDBJ databases">
        <title>Draft genome sequence of Ulvibacter marinus type strain NBRC 109484.</title>
        <authorList>
            <person name="Kawano K."/>
            <person name="Ushijima N."/>
            <person name="Kihara M."/>
            <person name="Itoh H."/>
        </authorList>
    </citation>
    <scope>NUCLEOTIDE SEQUENCE [LARGE SCALE GENOMIC DNA]</scope>
    <source>
        <strain evidence="3 4">NBRC 109484</strain>
    </source>
</reference>
<dbReference type="SUPFAM" id="SSF48452">
    <property type="entry name" value="TPR-like"/>
    <property type="match status" value="3"/>
</dbReference>
<dbReference type="RefSeq" id="WP_151674857.1">
    <property type="nucleotide sequence ID" value="NZ_BKCG01000007.1"/>
</dbReference>
<sequence>MNKYFIVVLILCFARANSQKELALAVGDSLYAMGNYSSAILEFEKAPKSKIQQEKIAKSHLSLGNKIEAIVIYKNLSIQYPEALILKKNYATVLYNAEKYTEAKQVFRELAMQDMQNSNTFYYLGLIAEKQQDTTAVENFKMATYINPNHSDAIYKVAKLNVQKQRFFNAAGFIEKGLALNENSTRFLILKGLSAYYKREYEEAIETLTKVVSLGKNTEQIHAILATSYAMLFQYENAVAAYRILLSQYNDLNPSYHYNMGKCLMGLEDFENGQSYVKTAISILDVSLHDQYVTLAVSYSRQQKYQEAFSYLKLALKEDNTSEKAHYQLAVAADNFYKDDADVLELYENYMDKFGVNGRYYSLAATRSKDLRQVLFFKEGK</sequence>
<organism evidence="3 4">
    <name type="scientific">Patiriisocius marinus</name>
    <dbReference type="NCBI Taxonomy" id="1397112"/>
    <lineage>
        <taxon>Bacteria</taxon>
        <taxon>Pseudomonadati</taxon>
        <taxon>Bacteroidota</taxon>
        <taxon>Flavobacteriia</taxon>
        <taxon>Flavobacteriales</taxon>
        <taxon>Flavobacteriaceae</taxon>
        <taxon>Patiriisocius</taxon>
    </lineage>
</organism>
<dbReference type="PANTHER" id="PTHR45586">
    <property type="entry name" value="TPR REPEAT-CONTAINING PROTEIN PA4667"/>
    <property type="match status" value="1"/>
</dbReference>
<evidence type="ECO:0000313" key="3">
    <source>
        <dbReference type="EMBL" id="GER60420.1"/>
    </source>
</evidence>
<proteinExistence type="predicted"/>
<dbReference type="InterPro" id="IPR011990">
    <property type="entry name" value="TPR-like_helical_dom_sf"/>
</dbReference>
<keyword evidence="1" id="KW-0677">Repeat</keyword>
<protein>
    <submittedName>
        <fullName evidence="3">Uncharacterized protein</fullName>
    </submittedName>
</protein>
<dbReference type="InterPro" id="IPR051012">
    <property type="entry name" value="CellSynth/LPSAsmb/PSIAsmb"/>
</dbReference>
<keyword evidence="2" id="KW-0802">TPR repeat</keyword>
<comment type="caution">
    <text evidence="3">The sequence shown here is derived from an EMBL/GenBank/DDBJ whole genome shotgun (WGS) entry which is preliminary data.</text>
</comment>
<accession>A0A5J4J3G9</accession>
<dbReference type="Pfam" id="PF13181">
    <property type="entry name" value="TPR_8"/>
    <property type="match status" value="2"/>
</dbReference>